<dbReference type="PANTHER" id="PTHR45444:SF3">
    <property type="entry name" value="XANTHINE DEHYDROGENASE"/>
    <property type="match status" value="1"/>
</dbReference>
<name>A0AA37T2J2_9GAMM</name>
<dbReference type="PROSITE" id="PS00197">
    <property type="entry name" value="2FE2S_FER_1"/>
    <property type="match status" value="1"/>
</dbReference>
<dbReference type="Pfam" id="PF01799">
    <property type="entry name" value="Fer2_2"/>
    <property type="match status" value="1"/>
</dbReference>
<dbReference type="InterPro" id="IPR016166">
    <property type="entry name" value="FAD-bd_PCMH"/>
</dbReference>
<dbReference type="InterPro" id="IPR014307">
    <property type="entry name" value="Xanthine_DH_ssu"/>
</dbReference>
<comment type="caution">
    <text evidence="8">The sequence shown here is derived from an EMBL/GenBank/DDBJ whole genome shotgun (WGS) entry which is preliminary data.</text>
</comment>
<evidence type="ECO:0000256" key="5">
    <source>
        <dbReference type="ARBA" id="ARBA00023004"/>
    </source>
</evidence>
<dbReference type="Pfam" id="PF03450">
    <property type="entry name" value="CO_deh_flav_C"/>
    <property type="match status" value="1"/>
</dbReference>
<dbReference type="RefSeq" id="WP_232594256.1">
    <property type="nucleotide sequence ID" value="NZ_BSPD01000033.1"/>
</dbReference>
<dbReference type="AlphaFoldDB" id="A0AA37T2J2"/>
<evidence type="ECO:0000259" key="6">
    <source>
        <dbReference type="PROSITE" id="PS51085"/>
    </source>
</evidence>
<dbReference type="NCBIfam" id="TIGR02963">
    <property type="entry name" value="xanthine_xdhA"/>
    <property type="match status" value="1"/>
</dbReference>
<evidence type="ECO:0000256" key="3">
    <source>
        <dbReference type="ARBA" id="ARBA00022827"/>
    </source>
</evidence>
<feature type="domain" description="FAD-binding PCMH-type" evidence="7">
    <location>
        <begin position="184"/>
        <end position="358"/>
    </location>
</feature>
<evidence type="ECO:0000313" key="9">
    <source>
        <dbReference type="Proteomes" id="UP001156870"/>
    </source>
</evidence>
<dbReference type="SUPFAM" id="SSF56176">
    <property type="entry name" value="FAD-binding/transporter-associated domain-like"/>
    <property type="match status" value="1"/>
</dbReference>
<dbReference type="SUPFAM" id="SSF55447">
    <property type="entry name" value="CO dehydrogenase flavoprotein C-terminal domain-like"/>
    <property type="match status" value="1"/>
</dbReference>
<keyword evidence="5" id="KW-0408">Iron</keyword>
<dbReference type="InterPro" id="IPR005107">
    <property type="entry name" value="CO_DH_flav_C"/>
</dbReference>
<dbReference type="GO" id="GO:0005506">
    <property type="term" value="F:iron ion binding"/>
    <property type="evidence" value="ECO:0007669"/>
    <property type="project" value="InterPro"/>
</dbReference>
<dbReference type="SUPFAM" id="SSF54292">
    <property type="entry name" value="2Fe-2S ferredoxin-like"/>
    <property type="match status" value="1"/>
</dbReference>
<dbReference type="GO" id="GO:0071949">
    <property type="term" value="F:FAD binding"/>
    <property type="evidence" value="ECO:0007669"/>
    <property type="project" value="InterPro"/>
</dbReference>
<dbReference type="SUPFAM" id="SSF47741">
    <property type="entry name" value="CO dehydrogenase ISP C-domain like"/>
    <property type="match status" value="1"/>
</dbReference>
<dbReference type="GO" id="GO:0051537">
    <property type="term" value="F:2 iron, 2 sulfur cluster binding"/>
    <property type="evidence" value="ECO:0007669"/>
    <property type="project" value="InterPro"/>
</dbReference>
<dbReference type="InterPro" id="IPR016169">
    <property type="entry name" value="FAD-bd_PCMH_sub2"/>
</dbReference>
<dbReference type="InterPro" id="IPR012175">
    <property type="entry name" value="Xanth_DH_ssu_bac"/>
</dbReference>
<keyword evidence="4" id="KW-0560">Oxidoreductase</keyword>
<keyword evidence="1" id="KW-0285">Flavoprotein</keyword>
<dbReference type="Gene3D" id="3.30.390.50">
    <property type="entry name" value="CO dehydrogenase flavoprotein, C-terminal domain"/>
    <property type="match status" value="1"/>
</dbReference>
<accession>A0AA37T2J2</accession>
<sequence>MIRFNLNGEWREIDEIEPSMTILRYLRTKEGQMGTKEGCASGDCGACTVVLAEQTESGTWIHRTVNSCITLLASAHGKVLYTSEGLHVGDQLHPVQEAMVKHHGSQCGFCTPGIVMSLTAAYENRGGQPLSEPQVLDALSGNLCRCTGYRPIVDAALSAHQLCSESTTLSFLPEGIEPPVSDALLSTQSQVCLYPRTEARLKEALEQYPDARFVAGGTDLLLEKTQQNRDLPQLIGLSSVAELKHAKVTAELVEIGSAVTYSDAEKLLEDVVPSFVSLMHRIGSRQIRNQGTIGGNIANASPIGDTPPVLLALDAELNLASAASERQVSLNEFYFDYKKTVLQSGEYIRSIQFSPPEADEFFTTYKVSKRFEDDISAVLGVIRWRVKEGVFTNVRIAYGGMAAVPLRITEAEAAMEGKKADMTTIEEAMLAVEHALSPMSDVRASSFYRMQVAKNLLSKAWLEASEPRHRVGVWNPAGERHVEQRYPKVDQQGTSLDVGGEV</sequence>
<dbReference type="InterPro" id="IPR012675">
    <property type="entry name" value="Beta-grasp_dom_sf"/>
</dbReference>
<proteinExistence type="predicted"/>
<dbReference type="PANTHER" id="PTHR45444">
    <property type="entry name" value="XANTHINE DEHYDROGENASE"/>
    <property type="match status" value="1"/>
</dbReference>
<dbReference type="PROSITE" id="PS51085">
    <property type="entry name" value="2FE2S_FER_2"/>
    <property type="match status" value="1"/>
</dbReference>
<protein>
    <submittedName>
        <fullName evidence="8">Xanthine dehydrogenase</fullName>
    </submittedName>
</protein>
<keyword evidence="9" id="KW-1185">Reference proteome</keyword>
<dbReference type="InterPro" id="IPR006058">
    <property type="entry name" value="2Fe2S_fd_BS"/>
</dbReference>
<dbReference type="Gene3D" id="3.30.43.10">
    <property type="entry name" value="Uridine Diphospho-n-acetylenolpyruvylglucosamine Reductase, domain 2"/>
    <property type="match status" value="1"/>
</dbReference>
<reference evidence="8 9" key="1">
    <citation type="journal article" date="2014" name="Int. J. Syst. Evol. Microbiol.">
        <title>Complete genome sequence of Corynebacterium casei LMG S-19264T (=DSM 44701T), isolated from a smear-ripened cheese.</title>
        <authorList>
            <consortium name="US DOE Joint Genome Institute (JGI-PGF)"/>
            <person name="Walter F."/>
            <person name="Albersmeier A."/>
            <person name="Kalinowski J."/>
            <person name="Ruckert C."/>
        </authorList>
    </citation>
    <scope>NUCLEOTIDE SEQUENCE [LARGE SCALE GENOMIC DNA]</scope>
    <source>
        <strain evidence="8 9">NBRC 110095</strain>
    </source>
</reference>
<dbReference type="InterPro" id="IPR036884">
    <property type="entry name" value="2Fe-2S-bd_dom_sf"/>
</dbReference>
<dbReference type="InterPro" id="IPR002346">
    <property type="entry name" value="Mopterin_DH_FAD-bd"/>
</dbReference>
<evidence type="ECO:0000259" key="7">
    <source>
        <dbReference type="PROSITE" id="PS51387"/>
    </source>
</evidence>
<evidence type="ECO:0000313" key="8">
    <source>
        <dbReference type="EMBL" id="GLS25694.1"/>
    </source>
</evidence>
<dbReference type="InterPro" id="IPR016167">
    <property type="entry name" value="FAD-bd_PCMH_sub1"/>
</dbReference>
<dbReference type="Proteomes" id="UP001156870">
    <property type="component" value="Unassembled WGS sequence"/>
</dbReference>
<dbReference type="GO" id="GO:0004854">
    <property type="term" value="F:xanthine dehydrogenase activity"/>
    <property type="evidence" value="ECO:0007669"/>
    <property type="project" value="InterPro"/>
</dbReference>
<dbReference type="InterPro" id="IPR036683">
    <property type="entry name" value="CO_DH_flav_C_dom_sf"/>
</dbReference>
<keyword evidence="2" id="KW-0479">Metal-binding</keyword>
<dbReference type="Pfam" id="PF00941">
    <property type="entry name" value="FAD_binding_5"/>
    <property type="match status" value="1"/>
</dbReference>
<organism evidence="8 9">
    <name type="scientific">Marinibactrum halimedae</name>
    <dbReference type="NCBI Taxonomy" id="1444977"/>
    <lineage>
        <taxon>Bacteria</taxon>
        <taxon>Pseudomonadati</taxon>
        <taxon>Pseudomonadota</taxon>
        <taxon>Gammaproteobacteria</taxon>
        <taxon>Cellvibrionales</taxon>
        <taxon>Cellvibrionaceae</taxon>
        <taxon>Marinibactrum</taxon>
    </lineage>
</organism>
<keyword evidence="3" id="KW-0274">FAD</keyword>
<dbReference type="Gene3D" id="1.10.150.120">
    <property type="entry name" value="[2Fe-2S]-binding domain"/>
    <property type="match status" value="1"/>
</dbReference>
<dbReference type="InterPro" id="IPR002888">
    <property type="entry name" value="2Fe-2S-bd"/>
</dbReference>
<dbReference type="Gene3D" id="3.10.20.30">
    <property type="match status" value="1"/>
</dbReference>
<dbReference type="SMART" id="SM01092">
    <property type="entry name" value="CO_deh_flav_C"/>
    <property type="match status" value="1"/>
</dbReference>
<dbReference type="Pfam" id="PF00111">
    <property type="entry name" value="Fer2"/>
    <property type="match status" value="1"/>
</dbReference>
<dbReference type="PROSITE" id="PS51387">
    <property type="entry name" value="FAD_PCMH"/>
    <property type="match status" value="1"/>
</dbReference>
<dbReference type="InterPro" id="IPR001041">
    <property type="entry name" value="2Fe-2S_ferredoxin-type"/>
</dbReference>
<dbReference type="EMBL" id="BSPD01000033">
    <property type="protein sequence ID" value="GLS25694.1"/>
    <property type="molecule type" value="Genomic_DNA"/>
</dbReference>
<dbReference type="PIRSF" id="PIRSF036557">
    <property type="entry name" value="XdhA_RC"/>
    <property type="match status" value="1"/>
</dbReference>
<dbReference type="Gene3D" id="3.30.465.10">
    <property type="match status" value="1"/>
</dbReference>
<evidence type="ECO:0000256" key="2">
    <source>
        <dbReference type="ARBA" id="ARBA00022723"/>
    </source>
</evidence>
<feature type="domain" description="2Fe-2S ferredoxin-type" evidence="6">
    <location>
        <begin position="1"/>
        <end position="86"/>
    </location>
</feature>
<dbReference type="InterPro" id="IPR036318">
    <property type="entry name" value="FAD-bd_PCMH-like_sf"/>
</dbReference>
<evidence type="ECO:0000256" key="4">
    <source>
        <dbReference type="ARBA" id="ARBA00023002"/>
    </source>
</evidence>
<dbReference type="CDD" id="cd00207">
    <property type="entry name" value="fer2"/>
    <property type="match status" value="1"/>
</dbReference>
<gene>
    <name evidence="8" type="primary">xdhA</name>
    <name evidence="8" type="ORF">GCM10007877_14080</name>
</gene>
<dbReference type="InterPro" id="IPR036010">
    <property type="entry name" value="2Fe-2S_ferredoxin-like_sf"/>
</dbReference>
<dbReference type="InterPro" id="IPR016208">
    <property type="entry name" value="Ald_Oxase/xanthine_DH-like"/>
</dbReference>
<evidence type="ECO:0000256" key="1">
    <source>
        <dbReference type="ARBA" id="ARBA00022630"/>
    </source>
</evidence>